<organism evidence="1">
    <name type="scientific">Streptococcus lutetiensis</name>
    <dbReference type="NCBI Taxonomy" id="150055"/>
    <lineage>
        <taxon>Bacteria</taxon>
        <taxon>Bacillati</taxon>
        <taxon>Bacillota</taxon>
        <taxon>Bacilli</taxon>
        <taxon>Lactobacillales</taxon>
        <taxon>Streptococcaceae</taxon>
        <taxon>Streptococcus</taxon>
    </lineage>
</organism>
<dbReference type="Gene3D" id="3.30.160.250">
    <property type="match status" value="1"/>
</dbReference>
<dbReference type="GeneID" id="58529109"/>
<dbReference type="EMBL" id="CACRUI010000003">
    <property type="protein sequence ID" value="VYT74335.1"/>
    <property type="molecule type" value="Genomic_DNA"/>
</dbReference>
<dbReference type="RefSeq" id="WP_118100785.1">
    <property type="nucleotide sequence ID" value="NZ_CABEIR010000002.1"/>
</dbReference>
<sequence length="54" mass="6164">MIKIYPVIFHTETNGSYWGEFPDFAGGTQDDNLEEAKRNAKEFLSGVHVEFVEV</sequence>
<gene>
    <name evidence="1" type="ORF">SLLFYP71_00571</name>
</gene>
<name>A0A6N2Z471_9STRE</name>
<protein>
    <recommendedName>
        <fullName evidence="2">HicB-like antitoxin of toxin-antitoxin system domain-containing protein</fullName>
    </recommendedName>
</protein>
<evidence type="ECO:0008006" key="2">
    <source>
        <dbReference type="Google" id="ProtNLM"/>
    </source>
</evidence>
<dbReference type="AlphaFoldDB" id="A0A6N2Z471"/>
<reference evidence="1" key="1">
    <citation type="submission" date="2019-11" db="EMBL/GenBank/DDBJ databases">
        <authorList>
            <person name="Feng L."/>
        </authorList>
    </citation>
    <scope>NUCLEOTIDE SEQUENCE</scope>
    <source>
        <strain evidence="1">SLutetiensisLFYP71</strain>
    </source>
</reference>
<evidence type="ECO:0000313" key="1">
    <source>
        <dbReference type="EMBL" id="VYT74335.1"/>
    </source>
</evidence>
<dbReference type="SUPFAM" id="SSF143100">
    <property type="entry name" value="TTHA1013/TTHA0281-like"/>
    <property type="match status" value="1"/>
</dbReference>
<proteinExistence type="predicted"/>
<dbReference type="InterPro" id="IPR035069">
    <property type="entry name" value="TTHA1013/TTHA0281-like"/>
</dbReference>
<accession>A0A6N2Z471</accession>